<proteinExistence type="predicted"/>
<dbReference type="EMBL" id="JAGZJA010000008">
    <property type="protein sequence ID" value="MBS5147351.1"/>
    <property type="molecule type" value="Genomic_DNA"/>
</dbReference>
<sequence>MFKRFSLVLLSFLLIGLGVLPFPMFASGSPVEEVISLSNDVTIGQEASDVIPEDAELLFSVYQYGVSLEEDIGTPYACADKALANVRAYRVHRNSRQYIDLFIGLSRPLGSCLVIKGVTDGELRVDDLTTGGAFGEAINYYQPQAGSTLNYYYDGNTPINPGHSYDVSWHFKSYLLNGIDSYYSGSKTFFA</sequence>
<comment type="caution">
    <text evidence="1">The sequence shown here is derived from an EMBL/GenBank/DDBJ whole genome shotgun (WGS) entry which is preliminary data.</text>
</comment>
<name>A0A943BRB4_9ACTN</name>
<gene>
    <name evidence="1" type="ORF">KHY67_06590</name>
</gene>
<accession>A0A943BRB4</accession>
<dbReference type="Proteomes" id="UP000738879">
    <property type="component" value="Unassembled WGS sequence"/>
</dbReference>
<evidence type="ECO:0000313" key="1">
    <source>
        <dbReference type="EMBL" id="MBS5147351.1"/>
    </source>
</evidence>
<organism evidence="1 2">
    <name type="scientific">Collinsella intestinalis</name>
    <dbReference type="NCBI Taxonomy" id="147207"/>
    <lineage>
        <taxon>Bacteria</taxon>
        <taxon>Bacillati</taxon>
        <taxon>Actinomycetota</taxon>
        <taxon>Coriobacteriia</taxon>
        <taxon>Coriobacteriales</taxon>
        <taxon>Coriobacteriaceae</taxon>
        <taxon>Collinsella</taxon>
    </lineage>
</organism>
<evidence type="ECO:0000313" key="2">
    <source>
        <dbReference type="Proteomes" id="UP000738879"/>
    </source>
</evidence>
<dbReference type="AlphaFoldDB" id="A0A943BRB4"/>
<reference evidence="1" key="1">
    <citation type="submission" date="2021-02" db="EMBL/GenBank/DDBJ databases">
        <title>Infant gut strain persistence is associated with maternal origin, phylogeny, and functional potential including surface adhesion and iron acquisition.</title>
        <authorList>
            <person name="Lou Y.C."/>
        </authorList>
    </citation>
    <scope>NUCLEOTIDE SEQUENCE</scope>
    <source>
        <strain evidence="1">L3_128_245G1_dasL3_128_245G1_concoct_49</strain>
    </source>
</reference>
<protein>
    <submittedName>
        <fullName evidence="1">Uncharacterized protein</fullName>
    </submittedName>
</protein>